<evidence type="ECO:0000256" key="1">
    <source>
        <dbReference type="SAM" id="SignalP"/>
    </source>
</evidence>
<dbReference type="STRING" id="428993.SAMN06296058_2199"/>
<organism evidence="2 3">
    <name type="scientific">Pseudoxanthomonas indica</name>
    <dbReference type="NCBI Taxonomy" id="428993"/>
    <lineage>
        <taxon>Bacteria</taxon>
        <taxon>Pseudomonadati</taxon>
        <taxon>Pseudomonadota</taxon>
        <taxon>Gammaproteobacteria</taxon>
        <taxon>Lysobacterales</taxon>
        <taxon>Lysobacteraceae</taxon>
        <taxon>Pseudoxanthomonas</taxon>
    </lineage>
</organism>
<gene>
    <name evidence="2" type="ORF">SAMN06296058_2199</name>
</gene>
<dbReference type="OrthoDB" id="5948002at2"/>
<dbReference type="PROSITE" id="PS51257">
    <property type="entry name" value="PROKAR_LIPOPROTEIN"/>
    <property type="match status" value="1"/>
</dbReference>
<accession>A0A1T5LAN6</accession>
<keyword evidence="3" id="KW-1185">Reference proteome</keyword>
<evidence type="ECO:0000313" key="2">
    <source>
        <dbReference type="EMBL" id="SKC72964.1"/>
    </source>
</evidence>
<reference evidence="2 3" key="1">
    <citation type="submission" date="2017-02" db="EMBL/GenBank/DDBJ databases">
        <authorList>
            <person name="Peterson S.W."/>
        </authorList>
    </citation>
    <scope>NUCLEOTIDE SEQUENCE [LARGE SCALE GENOMIC DNA]</scope>
    <source>
        <strain evidence="2 3">P15</strain>
    </source>
</reference>
<dbReference type="Proteomes" id="UP000190341">
    <property type="component" value="Unassembled WGS sequence"/>
</dbReference>
<feature type="signal peptide" evidence="1">
    <location>
        <begin position="1"/>
        <end position="25"/>
    </location>
</feature>
<sequence length="247" mass="26384">MIRSSLFARPLILSVLLAGVVSLTACGDREAEQRAAAQAQAAANETAADALASKYDAAKAGNDWDMARIHGVALLDQYPETRAAVRIKPELEDIKAKAEGARDLRRLQALWDYAQVAADGGTQRSAAIMAKAPVDVDGSGAKPVQLVFRDHPKWKRSGYLVLQAGDFRCAGGCKVQVSADGGAARAMDAWRPDTDEAIAMFITDQKALWKLAGASKTIEIEFPVKAGGTRKALFETAGLDSKQMPGW</sequence>
<evidence type="ECO:0000313" key="3">
    <source>
        <dbReference type="Proteomes" id="UP000190341"/>
    </source>
</evidence>
<evidence type="ECO:0008006" key="4">
    <source>
        <dbReference type="Google" id="ProtNLM"/>
    </source>
</evidence>
<feature type="chain" id="PRO_5012866187" description="Lipoprotein" evidence="1">
    <location>
        <begin position="26"/>
        <end position="247"/>
    </location>
</feature>
<dbReference type="EMBL" id="FUZV01000002">
    <property type="protein sequence ID" value="SKC72964.1"/>
    <property type="molecule type" value="Genomic_DNA"/>
</dbReference>
<name>A0A1T5LAN6_9GAMM</name>
<dbReference type="AlphaFoldDB" id="A0A1T5LAN6"/>
<keyword evidence="1" id="KW-0732">Signal</keyword>
<proteinExistence type="predicted"/>
<dbReference type="RefSeq" id="WP_079724581.1">
    <property type="nucleotide sequence ID" value="NZ_BMCL01000001.1"/>
</dbReference>
<protein>
    <recommendedName>
        <fullName evidence="4">Lipoprotein</fullName>
    </recommendedName>
</protein>